<dbReference type="Pfam" id="PF01894">
    <property type="entry name" value="YjbQ"/>
    <property type="match status" value="1"/>
</dbReference>
<dbReference type="STRING" id="1797737.A2196_00115"/>
<organism evidence="2 3">
    <name type="scientific">Candidatus Curtissbacteria bacterium RIFOXYA1_FULL_41_14</name>
    <dbReference type="NCBI Taxonomy" id="1797737"/>
    <lineage>
        <taxon>Bacteria</taxon>
        <taxon>Candidatus Curtissiibacteriota</taxon>
    </lineage>
</organism>
<evidence type="ECO:0008006" key="4">
    <source>
        <dbReference type="Google" id="ProtNLM"/>
    </source>
</evidence>
<evidence type="ECO:0000256" key="1">
    <source>
        <dbReference type="ARBA" id="ARBA00005534"/>
    </source>
</evidence>
<evidence type="ECO:0000313" key="2">
    <source>
        <dbReference type="EMBL" id="OGE01105.1"/>
    </source>
</evidence>
<dbReference type="PIRSF" id="PIRSF004681">
    <property type="entry name" value="UCP004681"/>
    <property type="match status" value="1"/>
</dbReference>
<dbReference type="Proteomes" id="UP000176751">
    <property type="component" value="Unassembled WGS sequence"/>
</dbReference>
<dbReference type="InterPro" id="IPR001602">
    <property type="entry name" value="UPF0047_YjbQ-like"/>
</dbReference>
<dbReference type="PANTHER" id="PTHR30615">
    <property type="entry name" value="UNCHARACTERIZED PROTEIN YJBQ-RELATED"/>
    <property type="match status" value="1"/>
</dbReference>
<dbReference type="InterPro" id="IPR035917">
    <property type="entry name" value="YjbQ-like_sf"/>
</dbReference>
<proteinExistence type="inferred from homology"/>
<reference evidence="2 3" key="1">
    <citation type="journal article" date="2016" name="Nat. Commun.">
        <title>Thousands of microbial genomes shed light on interconnected biogeochemical processes in an aquifer system.</title>
        <authorList>
            <person name="Anantharaman K."/>
            <person name="Brown C.T."/>
            <person name="Hug L.A."/>
            <person name="Sharon I."/>
            <person name="Castelle C.J."/>
            <person name="Probst A.J."/>
            <person name="Thomas B.C."/>
            <person name="Singh A."/>
            <person name="Wilkins M.J."/>
            <person name="Karaoz U."/>
            <person name="Brodie E.L."/>
            <person name="Williams K.H."/>
            <person name="Hubbard S.S."/>
            <person name="Banfield J.F."/>
        </authorList>
    </citation>
    <scope>NUCLEOTIDE SEQUENCE [LARGE SCALE GENOMIC DNA]</scope>
</reference>
<comment type="caution">
    <text evidence="2">The sequence shown here is derived from an EMBL/GenBank/DDBJ whole genome shotgun (WGS) entry which is preliminary data.</text>
</comment>
<dbReference type="SUPFAM" id="SSF111038">
    <property type="entry name" value="YjbQ-like"/>
    <property type="match status" value="1"/>
</dbReference>
<name>A0A1F5HAM9_9BACT</name>
<accession>A0A1F5HAM9</accession>
<protein>
    <recommendedName>
        <fullName evidence="4">Secondary thiamine-phosphate synthase enzyme</fullName>
    </recommendedName>
</protein>
<gene>
    <name evidence="2" type="ORF">A2196_00115</name>
</gene>
<dbReference type="PANTHER" id="PTHR30615:SF8">
    <property type="entry name" value="UPF0047 PROTEIN C4A8.02C"/>
    <property type="match status" value="1"/>
</dbReference>
<dbReference type="Gene3D" id="2.60.120.460">
    <property type="entry name" value="YjbQ-like"/>
    <property type="match status" value="1"/>
</dbReference>
<comment type="similarity">
    <text evidence="1">Belongs to the UPF0047 family.</text>
</comment>
<dbReference type="EMBL" id="MFCA01000029">
    <property type="protein sequence ID" value="OGE01105.1"/>
    <property type="molecule type" value="Genomic_DNA"/>
</dbReference>
<dbReference type="AlphaFoldDB" id="A0A1F5HAM9"/>
<evidence type="ECO:0000313" key="3">
    <source>
        <dbReference type="Proteomes" id="UP000176751"/>
    </source>
</evidence>
<sequence length="177" mass="20332">MKAFLKELKFESTKATYLRDITDNINKAIKKVAVRQGFVFVNTKHTTLGIVINEMAEPNLLEDILHHTLQSIPEDRRSTRVSKGYKHPITDYRHRCQDNPFCNEVDEDYNAAAHIRSLLYSHPSVVVPILAGKLELGKYQQVAVFEFDGRDGKGKNPVRKRTIQIWICPAESIRKID</sequence>